<dbReference type="InterPro" id="IPR027417">
    <property type="entry name" value="P-loop_NTPase"/>
</dbReference>
<dbReference type="InterPro" id="IPR003959">
    <property type="entry name" value="ATPase_AAA_core"/>
</dbReference>
<dbReference type="EMBL" id="JAYMYJ010000139">
    <property type="protein sequence ID" value="MEB4592614.1"/>
    <property type="molecule type" value="Genomic_DNA"/>
</dbReference>
<evidence type="ECO:0000259" key="1">
    <source>
        <dbReference type="Pfam" id="PF13304"/>
    </source>
</evidence>
<organism evidence="2 3">
    <name type="scientific">Candidatus Thiothrix phosphatis</name>
    <dbReference type="NCBI Taxonomy" id="3112415"/>
    <lineage>
        <taxon>Bacteria</taxon>
        <taxon>Pseudomonadati</taxon>
        <taxon>Pseudomonadota</taxon>
        <taxon>Gammaproteobacteria</taxon>
        <taxon>Thiotrichales</taxon>
        <taxon>Thiotrichaceae</taxon>
        <taxon>Thiothrix</taxon>
    </lineage>
</organism>
<protein>
    <submittedName>
        <fullName evidence="2">AAA family ATPase</fullName>
    </submittedName>
</protein>
<evidence type="ECO:0000313" key="2">
    <source>
        <dbReference type="EMBL" id="MEB4592614.1"/>
    </source>
</evidence>
<dbReference type="Proteomes" id="UP001308005">
    <property type="component" value="Unassembled WGS sequence"/>
</dbReference>
<proteinExistence type="predicted"/>
<accession>A0ABU6D0M3</accession>
<gene>
    <name evidence="2" type="ORF">VSS37_16640</name>
</gene>
<name>A0ABU6D0M3_9GAMM</name>
<comment type="caution">
    <text evidence="2">The sequence shown here is derived from an EMBL/GenBank/DDBJ whole genome shotgun (WGS) entry which is preliminary data.</text>
</comment>
<reference evidence="3" key="1">
    <citation type="submission" date="2023-07" db="EMBL/GenBank/DDBJ databases">
        <title>The carbon used by Thiothrix.</title>
        <authorList>
            <person name="Chen L."/>
        </authorList>
    </citation>
    <scope>NUCLEOTIDE SEQUENCE [LARGE SCALE GENOMIC DNA]</scope>
</reference>
<sequence>MRLQRLWLKQFRNLHDVTVDFAEYYEPSPRQPADAELKPIRSHALIGQNGTGKSNLMEALITIFRNIDLDLPAPFDYELEYRIGSNNIKIVADTVNQARPYVWVNEEKQTQGFLLSNDYEYLPAHIFAYYSGKNDRIESLFQTHQERYKKILQQDQDDLIRRLFYCRGGHSQLVLLSCLLSEDKEFKKLLGNLGIESIESANFVLKKPYALRDLKETDILEGDPRFWYARGTVIHGFLDELWKVAWAPIQETRNVTIDFRRRPEKQELMYLFVPDQSALEKLGEMVGTPERFFRYAEAAYIGDLLEEVRITVKKRGADGAISFKQLSEGELQMLTVLGLMRITRRDNCLFLLDEPDTHLNPIWKLRYFDDIEKILSADDDESNKGESQILVTTHDPIMVGSLKREQVHILRKTGQKTEVFPPDEHPQGMGVTGLLKSNLFGLSSTLDPETERRLYRRNELFATENRTPEQDDELRYLSADLADLGFSSADFKDPLYAKLVYKMAQRRRLSKPPTTPGEQAEQDAIADEIINEILNEE</sequence>
<dbReference type="Gene3D" id="3.40.50.300">
    <property type="entry name" value="P-loop containing nucleotide triphosphate hydrolases"/>
    <property type="match status" value="1"/>
</dbReference>
<dbReference type="RefSeq" id="WP_324697003.1">
    <property type="nucleotide sequence ID" value="NZ_JAYMYJ010000139.1"/>
</dbReference>
<keyword evidence="3" id="KW-1185">Reference proteome</keyword>
<feature type="domain" description="ATPase AAA-type core" evidence="1">
    <location>
        <begin position="43"/>
        <end position="396"/>
    </location>
</feature>
<evidence type="ECO:0000313" key="3">
    <source>
        <dbReference type="Proteomes" id="UP001308005"/>
    </source>
</evidence>
<reference evidence="2 3" key="2">
    <citation type="submission" date="2024-01" db="EMBL/GenBank/DDBJ databases">
        <authorList>
            <person name="Xie X."/>
        </authorList>
    </citation>
    <scope>NUCLEOTIDE SEQUENCE [LARGE SCALE GENOMIC DNA]</scope>
    <source>
        <strain evidence="2">SCUT-1</strain>
    </source>
</reference>
<dbReference type="PANTHER" id="PTHR32182:SF25">
    <property type="entry name" value="SLR1056 PROTEIN"/>
    <property type="match status" value="1"/>
</dbReference>
<dbReference type="Pfam" id="PF13304">
    <property type="entry name" value="AAA_21"/>
    <property type="match status" value="1"/>
</dbReference>
<dbReference type="PANTHER" id="PTHR32182">
    <property type="entry name" value="DNA REPLICATION AND REPAIR PROTEIN RECF"/>
    <property type="match status" value="1"/>
</dbReference>
<dbReference type="SUPFAM" id="SSF52540">
    <property type="entry name" value="P-loop containing nucleoside triphosphate hydrolases"/>
    <property type="match status" value="1"/>
</dbReference>